<dbReference type="InterPro" id="IPR011757">
    <property type="entry name" value="Lytic_transglycosylase_MltB"/>
</dbReference>
<name>A0A1E2UM20_9GAMM</name>
<dbReference type="GO" id="GO:0009253">
    <property type="term" value="P:peptidoglycan catabolic process"/>
    <property type="evidence" value="ECO:0007669"/>
    <property type="project" value="TreeGrafter"/>
</dbReference>
<dbReference type="Gene3D" id="1.10.530.10">
    <property type="match status" value="1"/>
</dbReference>
<feature type="domain" description="Transglycosylase SLT" evidence="3">
    <location>
        <begin position="28"/>
        <end position="320"/>
    </location>
</feature>
<feature type="signal peptide" evidence="2">
    <location>
        <begin position="1"/>
        <end position="22"/>
    </location>
</feature>
<dbReference type="PANTHER" id="PTHR30163">
    <property type="entry name" value="MEMBRANE-BOUND LYTIC MUREIN TRANSGLYCOSYLASE B"/>
    <property type="match status" value="1"/>
</dbReference>
<dbReference type="CDD" id="cd13399">
    <property type="entry name" value="Slt35-like"/>
    <property type="match status" value="1"/>
</dbReference>
<dbReference type="Pfam" id="PF13406">
    <property type="entry name" value="SLT_2"/>
    <property type="match status" value="1"/>
</dbReference>
<dbReference type="NCBIfam" id="TIGR02282">
    <property type="entry name" value="MltB"/>
    <property type="match status" value="1"/>
</dbReference>
<dbReference type="Gene3D" id="1.10.8.350">
    <property type="entry name" value="Bacterial muramidase"/>
    <property type="match status" value="1"/>
</dbReference>
<evidence type="ECO:0000259" key="3">
    <source>
        <dbReference type="Pfam" id="PF13406"/>
    </source>
</evidence>
<dbReference type="EMBL" id="LVJZ01000003">
    <property type="protein sequence ID" value="ODB95605.1"/>
    <property type="molecule type" value="Genomic_DNA"/>
</dbReference>
<proteinExistence type="predicted"/>
<evidence type="ECO:0000313" key="5">
    <source>
        <dbReference type="Proteomes" id="UP000094849"/>
    </source>
</evidence>
<protein>
    <submittedName>
        <fullName evidence="4">Lytic murein transglycosylase B</fullName>
    </submittedName>
</protein>
<keyword evidence="2" id="KW-0732">Signal</keyword>
<dbReference type="PANTHER" id="PTHR30163:SF9">
    <property type="entry name" value="MEMBRANE-BOUND LYTIC MUREIN TRANSGLYCOSYLASE B"/>
    <property type="match status" value="1"/>
</dbReference>
<dbReference type="GO" id="GO:0008933">
    <property type="term" value="F:peptidoglycan lytic transglycosylase activity"/>
    <property type="evidence" value="ECO:0007669"/>
    <property type="project" value="TreeGrafter"/>
</dbReference>
<evidence type="ECO:0000256" key="2">
    <source>
        <dbReference type="SAM" id="SignalP"/>
    </source>
</evidence>
<keyword evidence="5" id="KW-1185">Reference proteome</keyword>
<dbReference type="RefSeq" id="WP_069015082.1">
    <property type="nucleotide sequence ID" value="NZ_LVJW01000006.1"/>
</dbReference>
<feature type="active site" evidence="1">
    <location>
        <position position="123"/>
    </location>
</feature>
<dbReference type="FunFam" id="1.10.8.350:FF:000001">
    <property type="entry name" value="Lytic murein transglycosylase B"/>
    <property type="match status" value="1"/>
</dbReference>
<dbReference type="AlphaFoldDB" id="A0A1E2UM20"/>
<dbReference type="InterPro" id="IPR023346">
    <property type="entry name" value="Lysozyme-like_dom_sf"/>
</dbReference>
<sequence length="331" mass="37468">MKRITTQITLFLLISLSNLACAHTPQMKAEFRAFADEMANKHGFQAAEVDQLLLKTRFRDDIIAAITRPAESKAWYQYRPIFLKPDRVAGGIDFWHENAALLEQAYQTYGVPPEIIVAIIGVETRYGRHTGKYKVIDSLTTLAFGYPKRAKFFRKELEQFLLLSREEQVDPYSALGSYAGAMGKPQFISSSYRRYAVDGNADDKRDLWNSNADIIASVANYFKVHGWQKDQPITRQVQGSGDLQKFVEAGMKPSIKVAELIAAGVKPLDQLPLDAEAQTSLIKLDAGNHQQYWLGLDNFYVITRYNHSNLYAMAVYQLSQEILASKQASRR</sequence>
<dbReference type="STRING" id="1818881.A3196_01860"/>
<feature type="chain" id="PRO_5009118994" evidence="2">
    <location>
        <begin position="23"/>
        <end position="331"/>
    </location>
</feature>
<organism evidence="4 5">
    <name type="scientific">Candidatus Thiodiazotropha endoloripes</name>
    <dbReference type="NCBI Taxonomy" id="1818881"/>
    <lineage>
        <taxon>Bacteria</taxon>
        <taxon>Pseudomonadati</taxon>
        <taxon>Pseudomonadota</taxon>
        <taxon>Gammaproteobacteria</taxon>
        <taxon>Chromatiales</taxon>
        <taxon>Sedimenticolaceae</taxon>
        <taxon>Candidatus Thiodiazotropha</taxon>
    </lineage>
</organism>
<dbReference type="InterPro" id="IPR031304">
    <property type="entry name" value="SLT_2"/>
</dbReference>
<dbReference type="Proteomes" id="UP000094849">
    <property type="component" value="Unassembled WGS sequence"/>
</dbReference>
<reference evidence="4 5" key="1">
    <citation type="submission" date="2016-03" db="EMBL/GenBank/DDBJ databases">
        <title>Chemosynthetic sulphur-oxidizing symbionts of marine invertebrate animals are capable of nitrogen fixation.</title>
        <authorList>
            <person name="Petersen J.M."/>
            <person name="Kemper A."/>
            <person name="Gruber-Vodicka H."/>
            <person name="Cardini U."/>
            <person name="Geest Mvander."/>
            <person name="Kleiner M."/>
            <person name="Bulgheresi S."/>
            <person name="Fussmann M."/>
            <person name="Herbold C."/>
            <person name="Seah B.K.B."/>
            <person name="Antony C.Paul."/>
            <person name="Liu D."/>
            <person name="Belitz A."/>
            <person name="Weber M."/>
        </authorList>
    </citation>
    <scope>NUCLEOTIDE SEQUENCE [LARGE SCALE GENOMIC DNA]</scope>
    <source>
        <strain evidence="4">G_D</strain>
    </source>
</reference>
<accession>A0A1E2UM20</accession>
<comment type="caution">
    <text evidence="4">The sequence shown here is derived from an EMBL/GenBank/DDBJ whole genome shotgun (WGS) entry which is preliminary data.</text>
</comment>
<evidence type="ECO:0000313" key="4">
    <source>
        <dbReference type="EMBL" id="ODB95605.1"/>
    </source>
</evidence>
<dbReference type="SUPFAM" id="SSF53955">
    <property type="entry name" value="Lysozyme-like"/>
    <property type="match status" value="1"/>
</dbReference>
<gene>
    <name evidence="4" type="ORF">A3196_01860</name>
</gene>
<dbReference type="InterPro" id="IPR043426">
    <property type="entry name" value="MltB-like"/>
</dbReference>
<evidence type="ECO:0000256" key="1">
    <source>
        <dbReference type="PIRSR" id="PIRSR611757-1"/>
    </source>
</evidence>